<keyword evidence="4" id="KW-1185">Reference proteome</keyword>
<dbReference type="PANTHER" id="PTHR33376">
    <property type="match status" value="1"/>
</dbReference>
<dbReference type="Proteomes" id="UP001156664">
    <property type="component" value="Unassembled WGS sequence"/>
</dbReference>
<sequence>MTESSKEPGLARRQFVAKSLGLGAAAMATAQAVAAPAVVKTIKPQVFKFQSTWPTRDIFNEFAQDFAKKVNDMSGGELRIDVYPTNSIVKAFGIQNAVHKGILDGGHGVPTYWHDRNHAFSLFGSGPGFGMTANQLLAWIHYGGGQQLYDELVQKELALNIQGFMYGPMPAQPFGWFRERINSLKDLQGLRFRAVGLSADVYREMGLKVTALQPSEIVSWLDKGLIDAAEFNNPSSDRALGFPSVTSVCMLKSYHQSGEVFEVIFNKERFDGLSFELRSIIRYALQASSADMSWKAAERYSDDFQEMRQRQGVRYYTTPDDILKAELVAWKKIIARESAASPIFRRVIESQMRFARRVVDFENAVTPSSKLSYDFWFATA</sequence>
<dbReference type="Gene3D" id="3.40.190.170">
    <property type="entry name" value="Bacterial extracellular solute-binding protein, family 7"/>
    <property type="match status" value="1"/>
</dbReference>
<reference evidence="4" key="1">
    <citation type="journal article" date="2019" name="Int. J. Syst. Evol. Microbiol.">
        <title>The Global Catalogue of Microorganisms (GCM) 10K type strain sequencing project: providing services to taxonomists for standard genome sequencing and annotation.</title>
        <authorList>
            <consortium name="The Broad Institute Genomics Platform"/>
            <consortium name="The Broad Institute Genome Sequencing Center for Infectious Disease"/>
            <person name="Wu L."/>
            <person name="Ma J."/>
        </authorList>
    </citation>
    <scope>NUCLEOTIDE SEQUENCE [LARGE SCALE GENOMIC DNA]</scope>
    <source>
        <strain evidence="4">NBRC 105857</strain>
    </source>
</reference>
<dbReference type="PANTHER" id="PTHR33376:SF5">
    <property type="entry name" value="EXTRACYTOPLASMIC SOLUTE RECEPTOR PROTEIN"/>
    <property type="match status" value="1"/>
</dbReference>
<keyword evidence="1 2" id="KW-0732">Signal</keyword>
<dbReference type="PROSITE" id="PS51318">
    <property type="entry name" value="TAT"/>
    <property type="match status" value="1"/>
</dbReference>
<proteinExistence type="predicted"/>
<feature type="chain" id="PRO_5047011136" evidence="2">
    <location>
        <begin position="35"/>
        <end position="380"/>
    </location>
</feature>
<name>A0ABQ5YRD1_9BURK</name>
<dbReference type="InterPro" id="IPR006311">
    <property type="entry name" value="TAT_signal"/>
</dbReference>
<gene>
    <name evidence="3" type="ORF">GCM10007875_17740</name>
</gene>
<dbReference type="EMBL" id="BSOJ01000015">
    <property type="protein sequence ID" value="GLR26684.1"/>
    <property type="molecule type" value="Genomic_DNA"/>
</dbReference>
<comment type="caution">
    <text evidence="3">The sequence shown here is derived from an EMBL/GenBank/DDBJ whole genome shotgun (WGS) entry which is preliminary data.</text>
</comment>
<dbReference type="InterPro" id="IPR018389">
    <property type="entry name" value="DctP_fam"/>
</dbReference>
<evidence type="ECO:0000256" key="2">
    <source>
        <dbReference type="SAM" id="SignalP"/>
    </source>
</evidence>
<dbReference type="PIRSF" id="PIRSF039026">
    <property type="entry name" value="SiaP"/>
    <property type="match status" value="1"/>
</dbReference>
<evidence type="ECO:0000313" key="3">
    <source>
        <dbReference type="EMBL" id="GLR26684.1"/>
    </source>
</evidence>
<dbReference type="InterPro" id="IPR026289">
    <property type="entry name" value="SBP_TakP-like"/>
</dbReference>
<dbReference type="CDD" id="cd13604">
    <property type="entry name" value="PBP2_TRAP_ketoacid_lactate_like"/>
    <property type="match status" value="1"/>
</dbReference>
<organism evidence="3 4">
    <name type="scientific">Limnobacter litoralis</name>
    <dbReference type="NCBI Taxonomy" id="481366"/>
    <lineage>
        <taxon>Bacteria</taxon>
        <taxon>Pseudomonadati</taxon>
        <taxon>Pseudomonadota</taxon>
        <taxon>Betaproteobacteria</taxon>
        <taxon>Burkholderiales</taxon>
        <taxon>Burkholderiaceae</taxon>
        <taxon>Limnobacter</taxon>
    </lineage>
</organism>
<protein>
    <submittedName>
        <fullName evidence="3">ABC transporter substrate-binding protein</fullName>
    </submittedName>
</protein>
<evidence type="ECO:0000313" key="4">
    <source>
        <dbReference type="Proteomes" id="UP001156664"/>
    </source>
</evidence>
<dbReference type="RefSeq" id="WP_284281323.1">
    <property type="nucleotide sequence ID" value="NZ_BSOJ01000015.1"/>
</dbReference>
<feature type="signal peptide" evidence="2">
    <location>
        <begin position="1"/>
        <end position="34"/>
    </location>
</feature>
<accession>A0ABQ5YRD1</accession>
<dbReference type="Pfam" id="PF03480">
    <property type="entry name" value="DctP"/>
    <property type="match status" value="1"/>
</dbReference>
<evidence type="ECO:0000256" key="1">
    <source>
        <dbReference type="ARBA" id="ARBA00022729"/>
    </source>
</evidence>
<dbReference type="Gene3D" id="3.40.190.10">
    <property type="entry name" value="Periplasmic binding protein-like II"/>
    <property type="match status" value="1"/>
</dbReference>
<dbReference type="InterPro" id="IPR038404">
    <property type="entry name" value="TRAP_DctP_sf"/>
</dbReference>